<comment type="caution">
    <text evidence="2">The sequence shown here is derived from an EMBL/GenBank/DDBJ whole genome shotgun (WGS) entry which is preliminary data.</text>
</comment>
<accession>A0AAJ2KSX8</accession>
<dbReference type="EMBL" id="JAWJAY010000001">
    <property type="protein sequence ID" value="MDV2883877.1"/>
    <property type="molecule type" value="Genomic_DNA"/>
</dbReference>
<reference evidence="2" key="1">
    <citation type="submission" date="2023-10" db="EMBL/GenBank/DDBJ databases">
        <title>Screening of Alkalihalophilus pseudofirmusBZ-TG-HK211 and Its Alleviation of Salt Stress on Rapeseed Growth.</title>
        <authorList>
            <person name="Zhao B."/>
            <person name="Guo T."/>
        </authorList>
    </citation>
    <scope>NUCLEOTIDE SEQUENCE</scope>
    <source>
        <strain evidence="2">BZ-TG-HK211</strain>
    </source>
</reference>
<evidence type="ECO:0000259" key="1">
    <source>
        <dbReference type="Pfam" id="PF13280"/>
    </source>
</evidence>
<dbReference type="InterPro" id="IPR026881">
    <property type="entry name" value="WYL_dom"/>
</dbReference>
<protein>
    <submittedName>
        <fullName evidence="2">WYL domain-containing protein</fullName>
    </submittedName>
</protein>
<gene>
    <name evidence="2" type="ORF">RYX45_01700</name>
</gene>
<sequence length="66" mass="7902">MKGQLRRAIENKKKIEMIYLSAEGMVTQRSITIIQMNETHLIAYCHKRRQRRMFKIDHILSLEETA</sequence>
<evidence type="ECO:0000313" key="2">
    <source>
        <dbReference type="EMBL" id="MDV2883877.1"/>
    </source>
</evidence>
<dbReference type="RefSeq" id="WP_012958035.1">
    <property type="nucleotide sequence ID" value="NZ_CP117835.1"/>
</dbReference>
<dbReference type="PROSITE" id="PS52050">
    <property type="entry name" value="WYL"/>
    <property type="match status" value="1"/>
</dbReference>
<evidence type="ECO:0000313" key="3">
    <source>
        <dbReference type="Proteomes" id="UP001285636"/>
    </source>
</evidence>
<proteinExistence type="predicted"/>
<name>A0AAJ2KSX8_ALKPS</name>
<dbReference type="Pfam" id="PF13280">
    <property type="entry name" value="WYL"/>
    <property type="match status" value="1"/>
</dbReference>
<dbReference type="Proteomes" id="UP001285636">
    <property type="component" value="Unassembled WGS sequence"/>
</dbReference>
<dbReference type="AlphaFoldDB" id="A0AAJ2KSX8"/>
<organism evidence="2 3">
    <name type="scientific">Alkalihalophilus pseudofirmus</name>
    <name type="common">Bacillus pseudofirmus</name>
    <dbReference type="NCBI Taxonomy" id="79885"/>
    <lineage>
        <taxon>Bacteria</taxon>
        <taxon>Bacillati</taxon>
        <taxon>Bacillota</taxon>
        <taxon>Bacilli</taxon>
        <taxon>Bacillales</taxon>
        <taxon>Bacillaceae</taxon>
        <taxon>Alkalihalophilus</taxon>
    </lineage>
</organism>
<feature type="domain" description="WYL" evidence="1">
    <location>
        <begin position="4"/>
        <end position="63"/>
    </location>
</feature>